<dbReference type="Gene3D" id="2.80.10.50">
    <property type="match status" value="1"/>
</dbReference>
<dbReference type="SUPFAM" id="SSF50370">
    <property type="entry name" value="Ricin B-like lectins"/>
    <property type="match status" value="1"/>
</dbReference>
<organism evidence="1 2">
    <name type="scientific">Steccherinum ochraceum</name>
    <dbReference type="NCBI Taxonomy" id="92696"/>
    <lineage>
        <taxon>Eukaryota</taxon>
        <taxon>Fungi</taxon>
        <taxon>Dikarya</taxon>
        <taxon>Basidiomycota</taxon>
        <taxon>Agaricomycotina</taxon>
        <taxon>Agaricomycetes</taxon>
        <taxon>Polyporales</taxon>
        <taxon>Steccherinaceae</taxon>
        <taxon>Steccherinum</taxon>
    </lineage>
</organism>
<gene>
    <name evidence="1" type="ORF">EIP91_003150</name>
</gene>
<proteinExistence type="predicted"/>
<evidence type="ECO:0008006" key="3">
    <source>
        <dbReference type="Google" id="ProtNLM"/>
    </source>
</evidence>
<evidence type="ECO:0000313" key="1">
    <source>
        <dbReference type="EMBL" id="TCD71807.1"/>
    </source>
</evidence>
<dbReference type="Proteomes" id="UP000292702">
    <property type="component" value="Unassembled WGS sequence"/>
</dbReference>
<dbReference type="InterPro" id="IPR035992">
    <property type="entry name" value="Ricin_B-like_lectins"/>
</dbReference>
<dbReference type="AlphaFoldDB" id="A0A4V2MXX7"/>
<dbReference type="EMBL" id="RWJN01000002">
    <property type="protein sequence ID" value="TCD71807.1"/>
    <property type="molecule type" value="Genomic_DNA"/>
</dbReference>
<name>A0A4V2MXX7_9APHY</name>
<reference evidence="1 2" key="1">
    <citation type="submission" date="2018-11" db="EMBL/GenBank/DDBJ databases">
        <title>Genome assembly of Steccherinum ochraceum LE-BIN_3174, the white-rot fungus of the Steccherinaceae family (The Residual Polyporoid clade, Polyporales, Basidiomycota).</title>
        <authorList>
            <person name="Fedorova T.V."/>
            <person name="Glazunova O.A."/>
            <person name="Landesman E.O."/>
            <person name="Moiseenko K.V."/>
            <person name="Psurtseva N.V."/>
            <person name="Savinova O.S."/>
            <person name="Shakhova N.V."/>
            <person name="Tyazhelova T.V."/>
            <person name="Vasina D.V."/>
        </authorList>
    </citation>
    <scope>NUCLEOTIDE SEQUENCE [LARGE SCALE GENOMIC DNA]</scope>
    <source>
        <strain evidence="1 2">LE-BIN_3174</strain>
    </source>
</reference>
<protein>
    <recommendedName>
        <fullName evidence="3">Ricin B lectin domain-containing protein</fullName>
    </recommendedName>
</protein>
<comment type="caution">
    <text evidence="1">The sequence shown here is derived from an EMBL/GenBank/DDBJ whole genome shotgun (WGS) entry which is preliminary data.</text>
</comment>
<dbReference type="OrthoDB" id="3266227at2759"/>
<dbReference type="STRING" id="92696.A0A4V2MXX7"/>
<accession>A0A4V2MXX7</accession>
<evidence type="ECO:0000313" key="2">
    <source>
        <dbReference type="Proteomes" id="UP000292702"/>
    </source>
</evidence>
<keyword evidence="2" id="KW-1185">Reference proteome</keyword>
<sequence length="141" mass="15467">MTTQTGIIPTGTYVLTNVGASNIAALLDGNDGTPVTGEVNEQTNKGKWIVERLSNNNYTFKNFEYPSRYANVGNRPGTGVNVQGKPGPTQYVVQETRETGKYTIKPVDADPIWGLPDTHTGTPVELRTSFGDKSNWWVFTK</sequence>